<dbReference type="Proteomes" id="UP000606115">
    <property type="component" value="Unassembled WGS sequence"/>
</dbReference>
<keyword evidence="2" id="KW-1185">Reference proteome</keyword>
<reference evidence="2" key="1">
    <citation type="journal article" date="2019" name="Int. J. Syst. Evol. Microbiol.">
        <title>The Global Catalogue of Microorganisms (GCM) 10K type strain sequencing project: providing services to taxonomists for standard genome sequencing and annotation.</title>
        <authorList>
            <consortium name="The Broad Institute Genomics Platform"/>
            <consortium name="The Broad Institute Genome Sequencing Center for Infectious Disease"/>
            <person name="Wu L."/>
            <person name="Ma J."/>
        </authorList>
    </citation>
    <scope>NUCLEOTIDE SEQUENCE [LARGE SCALE GENOMIC DNA]</scope>
    <source>
        <strain evidence="2">CGMCC 1.3685</strain>
    </source>
</reference>
<evidence type="ECO:0000313" key="1">
    <source>
        <dbReference type="EMBL" id="GGJ59957.1"/>
    </source>
</evidence>
<evidence type="ECO:0000313" key="2">
    <source>
        <dbReference type="Proteomes" id="UP000606115"/>
    </source>
</evidence>
<organism evidence="1 2">
    <name type="scientific">Glutamicibacter ardleyensis</name>
    <dbReference type="NCBI Taxonomy" id="225894"/>
    <lineage>
        <taxon>Bacteria</taxon>
        <taxon>Bacillati</taxon>
        <taxon>Actinomycetota</taxon>
        <taxon>Actinomycetes</taxon>
        <taxon>Micrococcales</taxon>
        <taxon>Micrococcaceae</taxon>
        <taxon>Glutamicibacter</taxon>
    </lineage>
</organism>
<dbReference type="EMBL" id="BMKX01000003">
    <property type="protein sequence ID" value="GGJ59957.1"/>
    <property type="molecule type" value="Genomic_DNA"/>
</dbReference>
<accession>A0ABQ2DMP5</accession>
<comment type="caution">
    <text evidence="1">The sequence shown here is derived from an EMBL/GenBank/DDBJ whole genome shotgun (WGS) entry which is preliminary data.</text>
</comment>
<protein>
    <submittedName>
        <fullName evidence="1">Uncharacterized protein</fullName>
    </submittedName>
</protein>
<name>A0ABQ2DMP5_9MICC</name>
<proteinExistence type="predicted"/>
<gene>
    <name evidence="1" type="ORF">GCM10007173_18430</name>
</gene>
<sequence>MTCSGQIFQLGTLVDTHRGAQRDQGTAFNQPHIVTDQSAHQFFCLLTLWFHQDKFLVLKRLFGSHEA</sequence>